<dbReference type="EMBL" id="CAJVPM010016815">
    <property type="protein sequence ID" value="CAG8616273.1"/>
    <property type="molecule type" value="Genomic_DNA"/>
</dbReference>
<sequence>MGNMDKTPLSFDMPSNITIDDKGNKLLVLGLVNVLQLEFPSGVVIRANASRWMNEIEISFR</sequence>
<protein>
    <submittedName>
        <fullName evidence="1">5436_t:CDS:1</fullName>
    </submittedName>
</protein>
<name>A0ACA9N3X0_9GLOM</name>
<comment type="caution">
    <text evidence="1">The sequence shown here is derived from an EMBL/GenBank/DDBJ whole genome shotgun (WGS) entry which is preliminary data.</text>
</comment>
<dbReference type="Proteomes" id="UP000789860">
    <property type="component" value="Unassembled WGS sequence"/>
</dbReference>
<gene>
    <name evidence="1" type="ORF">SCALOS_LOCUS7483</name>
</gene>
<keyword evidence="2" id="KW-1185">Reference proteome</keyword>
<reference evidence="1" key="1">
    <citation type="submission" date="2021-06" db="EMBL/GenBank/DDBJ databases">
        <authorList>
            <person name="Kallberg Y."/>
            <person name="Tangrot J."/>
            <person name="Rosling A."/>
        </authorList>
    </citation>
    <scope>NUCLEOTIDE SEQUENCE</scope>
    <source>
        <strain evidence="1">AU212A</strain>
    </source>
</reference>
<proteinExistence type="predicted"/>
<accession>A0ACA9N3X0</accession>
<evidence type="ECO:0000313" key="2">
    <source>
        <dbReference type="Proteomes" id="UP000789860"/>
    </source>
</evidence>
<evidence type="ECO:0000313" key="1">
    <source>
        <dbReference type="EMBL" id="CAG8616273.1"/>
    </source>
</evidence>
<organism evidence="1 2">
    <name type="scientific">Scutellospora calospora</name>
    <dbReference type="NCBI Taxonomy" id="85575"/>
    <lineage>
        <taxon>Eukaryota</taxon>
        <taxon>Fungi</taxon>
        <taxon>Fungi incertae sedis</taxon>
        <taxon>Mucoromycota</taxon>
        <taxon>Glomeromycotina</taxon>
        <taxon>Glomeromycetes</taxon>
        <taxon>Diversisporales</taxon>
        <taxon>Gigasporaceae</taxon>
        <taxon>Scutellospora</taxon>
    </lineage>
</organism>